<reference evidence="3" key="1">
    <citation type="submission" date="2025-08" db="UniProtKB">
        <authorList>
            <consortium name="RefSeq"/>
        </authorList>
    </citation>
    <scope>IDENTIFICATION</scope>
    <source>
        <tissue evidence="3">Blood</tissue>
    </source>
</reference>
<dbReference type="KEGG" id="pgut:117679046"/>
<gene>
    <name evidence="3" type="primary">MDFIC2</name>
</gene>
<dbReference type="PANTHER" id="PTHR15304:SF2">
    <property type="entry name" value="MYOD FAMILY INHIBITOR DOMAIN-CONTAINING PROTEIN 2"/>
    <property type="match status" value="1"/>
</dbReference>
<dbReference type="AlphaFoldDB" id="A0A6P9DZP9"/>
<name>A0A6P9DZP9_PANGU</name>
<evidence type="ECO:0000256" key="1">
    <source>
        <dbReference type="ARBA" id="ARBA00025778"/>
    </source>
</evidence>
<dbReference type="RefSeq" id="XP_034296550.1">
    <property type="nucleotide sequence ID" value="XM_034440659.2"/>
</dbReference>
<dbReference type="PANTHER" id="PTHR15304">
    <property type="entry name" value="MYOD FAMILY INHIBITOR"/>
    <property type="match status" value="1"/>
</dbReference>
<organism evidence="2 3">
    <name type="scientific">Pantherophis guttatus</name>
    <name type="common">Corn snake</name>
    <name type="synonym">Elaphe guttata</name>
    <dbReference type="NCBI Taxonomy" id="94885"/>
    <lineage>
        <taxon>Eukaryota</taxon>
        <taxon>Metazoa</taxon>
        <taxon>Chordata</taxon>
        <taxon>Craniata</taxon>
        <taxon>Vertebrata</taxon>
        <taxon>Euteleostomi</taxon>
        <taxon>Lepidosauria</taxon>
        <taxon>Squamata</taxon>
        <taxon>Bifurcata</taxon>
        <taxon>Unidentata</taxon>
        <taxon>Episquamata</taxon>
        <taxon>Toxicofera</taxon>
        <taxon>Serpentes</taxon>
        <taxon>Colubroidea</taxon>
        <taxon>Colubridae</taxon>
        <taxon>Colubrinae</taxon>
        <taxon>Pantherophis</taxon>
    </lineage>
</organism>
<comment type="similarity">
    <text evidence="1">Belongs to the MDFI family.</text>
</comment>
<dbReference type="GO" id="GO:0010468">
    <property type="term" value="P:regulation of gene expression"/>
    <property type="evidence" value="ECO:0007669"/>
    <property type="project" value="UniProtKB-ARBA"/>
</dbReference>
<keyword evidence="2" id="KW-1185">Reference proteome</keyword>
<evidence type="ECO:0000313" key="3">
    <source>
        <dbReference type="RefSeq" id="XP_034296550.1"/>
    </source>
</evidence>
<dbReference type="CTD" id="107986096"/>
<dbReference type="InterPro" id="IPR026134">
    <property type="entry name" value="MDFI/MDFIC"/>
</dbReference>
<dbReference type="GeneID" id="117679046"/>
<evidence type="ECO:0000313" key="2">
    <source>
        <dbReference type="Proteomes" id="UP001652622"/>
    </source>
</evidence>
<proteinExistence type="inferred from homology"/>
<accession>A0A6P9DZP9</accession>
<sequence>MSNTAELFADIFYFFPILQMSETDTDIGKVRTQSFENDQRTTSVLLKEEHQLANKDDKSMKSIVLSSVSEFSITDVPSKDTRSDRKLSDSTTSSLSSLQKCETQFSYLEDAASGHERDNNDECATLILACLFCQFWEFLFMLPDVCENWLIDTCCPSHRYLQTSSDTSNNGDCGCNCDIDCSILESCQESGECLELALEISQVCYH</sequence>
<dbReference type="Proteomes" id="UP001652622">
    <property type="component" value="Unplaced"/>
</dbReference>
<dbReference type="Pfam" id="PF15316">
    <property type="entry name" value="MDFI"/>
    <property type="match status" value="1"/>
</dbReference>
<dbReference type="OrthoDB" id="8767764at2759"/>
<dbReference type="OMA" id="EKCRTQF"/>
<protein>
    <submittedName>
        <fullName evidence="3">MyoD family inhibitor domain-containing protein 2</fullName>
    </submittedName>
</protein>
<dbReference type="InParanoid" id="A0A6P9DZP9"/>